<protein>
    <submittedName>
        <fullName evidence="7">Uncharacterized protein</fullName>
    </submittedName>
</protein>
<dbReference type="Proteomes" id="UP001186944">
    <property type="component" value="Unassembled WGS sequence"/>
</dbReference>
<sequence length="137" mass="15515">MCVFIPTGKVSNQFNSECILYSHLKVSLSDKDQVILDTRKEATVWGNPSTCNYVTYTPVVASLNSMIWCWFLYQNALKNDSGTSQSVLALLFSCIFHLLFTVVLLVSSCFLSAGKTAFCDDLGLQIPRYKLYLYYTY</sequence>
<dbReference type="PANTHER" id="PTHR31872:SF4">
    <property type="entry name" value="TRANSMEMBRANE PROTEIN 179"/>
    <property type="match status" value="1"/>
</dbReference>
<evidence type="ECO:0000313" key="7">
    <source>
        <dbReference type="EMBL" id="KAK3093179.1"/>
    </source>
</evidence>
<evidence type="ECO:0000256" key="1">
    <source>
        <dbReference type="ARBA" id="ARBA00004141"/>
    </source>
</evidence>
<comment type="subcellular location">
    <subcellularLocation>
        <location evidence="1">Membrane</location>
        <topology evidence="1">Multi-pass membrane protein</topology>
    </subcellularLocation>
</comment>
<name>A0AA88Y3R9_PINIB</name>
<keyword evidence="2 6" id="KW-0812">Transmembrane</keyword>
<dbReference type="InterPro" id="IPR029673">
    <property type="entry name" value="TMEM179"/>
</dbReference>
<proteinExistence type="inferred from homology"/>
<evidence type="ECO:0000256" key="5">
    <source>
        <dbReference type="ARBA" id="ARBA00093776"/>
    </source>
</evidence>
<gene>
    <name evidence="7" type="ORF">FSP39_012284</name>
</gene>
<feature type="transmembrane region" description="Helical" evidence="6">
    <location>
        <begin position="85"/>
        <end position="106"/>
    </location>
</feature>
<dbReference type="PANTHER" id="PTHR31872">
    <property type="entry name" value="TRANSMEMBRANE PROTEIN 179"/>
    <property type="match status" value="1"/>
</dbReference>
<keyword evidence="8" id="KW-1185">Reference proteome</keyword>
<dbReference type="AlphaFoldDB" id="A0AA88Y3R9"/>
<evidence type="ECO:0000256" key="6">
    <source>
        <dbReference type="SAM" id="Phobius"/>
    </source>
</evidence>
<organism evidence="7 8">
    <name type="scientific">Pinctada imbricata</name>
    <name type="common">Atlantic pearl-oyster</name>
    <name type="synonym">Pinctada martensii</name>
    <dbReference type="NCBI Taxonomy" id="66713"/>
    <lineage>
        <taxon>Eukaryota</taxon>
        <taxon>Metazoa</taxon>
        <taxon>Spiralia</taxon>
        <taxon>Lophotrochozoa</taxon>
        <taxon>Mollusca</taxon>
        <taxon>Bivalvia</taxon>
        <taxon>Autobranchia</taxon>
        <taxon>Pteriomorphia</taxon>
        <taxon>Pterioida</taxon>
        <taxon>Pterioidea</taxon>
        <taxon>Pteriidae</taxon>
        <taxon>Pinctada</taxon>
    </lineage>
</organism>
<evidence type="ECO:0000256" key="4">
    <source>
        <dbReference type="ARBA" id="ARBA00023136"/>
    </source>
</evidence>
<accession>A0AA88Y3R9</accession>
<dbReference type="InterPro" id="IPR059010">
    <property type="entry name" value="TMEM179-179B"/>
</dbReference>
<reference evidence="7" key="1">
    <citation type="submission" date="2019-08" db="EMBL/GenBank/DDBJ databases">
        <title>The improved chromosome-level genome for the pearl oyster Pinctada fucata martensii using PacBio sequencing and Hi-C.</title>
        <authorList>
            <person name="Zheng Z."/>
        </authorList>
    </citation>
    <scope>NUCLEOTIDE SEQUENCE</scope>
    <source>
        <strain evidence="7">ZZ-2019</strain>
        <tissue evidence="7">Adductor muscle</tissue>
    </source>
</reference>
<comment type="caution">
    <text evidence="7">The sequence shown here is derived from an EMBL/GenBank/DDBJ whole genome shotgun (WGS) entry which is preliminary data.</text>
</comment>
<evidence type="ECO:0000313" key="8">
    <source>
        <dbReference type="Proteomes" id="UP001186944"/>
    </source>
</evidence>
<evidence type="ECO:0000256" key="2">
    <source>
        <dbReference type="ARBA" id="ARBA00022692"/>
    </source>
</evidence>
<keyword evidence="4 6" id="KW-0472">Membrane</keyword>
<feature type="transmembrane region" description="Helical" evidence="6">
    <location>
        <begin position="53"/>
        <end position="73"/>
    </location>
</feature>
<dbReference type="Pfam" id="PF26158">
    <property type="entry name" value="Claudin_TMEM179-179B"/>
    <property type="match status" value="1"/>
</dbReference>
<evidence type="ECO:0000256" key="3">
    <source>
        <dbReference type="ARBA" id="ARBA00022989"/>
    </source>
</evidence>
<keyword evidence="3 6" id="KW-1133">Transmembrane helix</keyword>
<dbReference type="EMBL" id="VSWD01000009">
    <property type="protein sequence ID" value="KAK3093179.1"/>
    <property type="molecule type" value="Genomic_DNA"/>
</dbReference>
<comment type="similarity">
    <text evidence="5">Belongs to the TMEM179 family.</text>
</comment>